<comment type="caution">
    <text evidence="8">The sequence shown here is derived from an EMBL/GenBank/DDBJ whole genome shotgun (WGS) entry which is preliminary data.</text>
</comment>
<dbReference type="InterPro" id="IPR012944">
    <property type="entry name" value="SusD_RagB_dom"/>
</dbReference>
<accession>A0A562TBW6</accession>
<keyword evidence="3" id="KW-0732">Signal</keyword>
<evidence type="ECO:0000256" key="4">
    <source>
        <dbReference type="ARBA" id="ARBA00023136"/>
    </source>
</evidence>
<dbReference type="GO" id="GO:0009279">
    <property type="term" value="C:cell outer membrane"/>
    <property type="evidence" value="ECO:0007669"/>
    <property type="project" value="UniProtKB-SubCell"/>
</dbReference>
<evidence type="ECO:0000313" key="8">
    <source>
        <dbReference type="EMBL" id="TWI91009.1"/>
    </source>
</evidence>
<keyword evidence="9" id="KW-1185">Reference proteome</keyword>
<protein>
    <submittedName>
        <fullName evidence="8">Putative outer membrane starch-binding protein</fullName>
    </submittedName>
</protein>
<name>A0A562TBW6_CHIJA</name>
<evidence type="ECO:0000259" key="6">
    <source>
        <dbReference type="Pfam" id="PF07980"/>
    </source>
</evidence>
<dbReference type="InterPro" id="IPR033985">
    <property type="entry name" value="SusD-like_N"/>
</dbReference>
<evidence type="ECO:0000256" key="1">
    <source>
        <dbReference type="ARBA" id="ARBA00004442"/>
    </source>
</evidence>
<dbReference type="Pfam" id="PF07980">
    <property type="entry name" value="SusD_RagB"/>
    <property type="match status" value="1"/>
</dbReference>
<dbReference type="EMBL" id="VLLG01000002">
    <property type="protein sequence ID" value="TWI91009.1"/>
    <property type="molecule type" value="Genomic_DNA"/>
</dbReference>
<comment type="subcellular location">
    <subcellularLocation>
        <location evidence="1">Cell outer membrane</location>
    </subcellularLocation>
</comment>
<dbReference type="Gene3D" id="1.25.40.390">
    <property type="match status" value="1"/>
</dbReference>
<reference evidence="8 9" key="1">
    <citation type="journal article" date="2013" name="Stand. Genomic Sci.">
        <title>Genomic Encyclopedia of Type Strains, Phase I: The one thousand microbial genomes (KMG-I) project.</title>
        <authorList>
            <person name="Kyrpides N.C."/>
            <person name="Woyke T."/>
            <person name="Eisen J.A."/>
            <person name="Garrity G."/>
            <person name="Lilburn T.G."/>
            <person name="Beck B.J."/>
            <person name="Whitman W.B."/>
            <person name="Hugenholtz P."/>
            <person name="Klenk H.P."/>
        </authorList>
    </citation>
    <scope>NUCLEOTIDE SEQUENCE [LARGE SCALE GENOMIC DNA]</scope>
    <source>
        <strain evidence="8 9">DSM 13484</strain>
    </source>
</reference>
<evidence type="ECO:0000256" key="3">
    <source>
        <dbReference type="ARBA" id="ARBA00022729"/>
    </source>
</evidence>
<comment type="similarity">
    <text evidence="2">Belongs to the SusD family.</text>
</comment>
<dbReference type="Proteomes" id="UP000316778">
    <property type="component" value="Unassembled WGS sequence"/>
</dbReference>
<evidence type="ECO:0000256" key="2">
    <source>
        <dbReference type="ARBA" id="ARBA00006275"/>
    </source>
</evidence>
<evidence type="ECO:0000259" key="7">
    <source>
        <dbReference type="Pfam" id="PF14322"/>
    </source>
</evidence>
<keyword evidence="5" id="KW-0998">Cell outer membrane</keyword>
<dbReference type="AlphaFoldDB" id="A0A562TBW6"/>
<feature type="domain" description="RagB/SusD" evidence="6">
    <location>
        <begin position="457"/>
        <end position="621"/>
    </location>
</feature>
<dbReference type="InterPro" id="IPR011990">
    <property type="entry name" value="TPR-like_helical_dom_sf"/>
</dbReference>
<gene>
    <name evidence="8" type="ORF">LX66_0370</name>
</gene>
<organism evidence="8 9">
    <name type="scientific">Chitinophaga japonensis</name>
    <name type="common">Flexibacter japonensis</name>
    <dbReference type="NCBI Taxonomy" id="104662"/>
    <lineage>
        <taxon>Bacteria</taxon>
        <taxon>Pseudomonadati</taxon>
        <taxon>Bacteroidota</taxon>
        <taxon>Chitinophagia</taxon>
        <taxon>Chitinophagales</taxon>
        <taxon>Chitinophagaceae</taxon>
        <taxon>Chitinophaga</taxon>
    </lineage>
</organism>
<dbReference type="SUPFAM" id="SSF48452">
    <property type="entry name" value="TPR-like"/>
    <property type="match status" value="1"/>
</dbReference>
<sequence>MKPSMINTSRYIKFGGALLLALTITGNSCTKILEEHPQASILPEFLATPAGVLGGIAGVYNDMRSQWGTEGFSAEMVAGTDEHLAGASASGIQLYTYNGLNSTNFGSAWGIAFRDINTLNAVLEYGENIDPSELPEATKRAYLAQAKFLRAFWYFYLVQTFGDVPLHTEFIDVATKSDSRQPVAQVYEQIIQDLNEAIADMPNTVTAPFLGKAACKPVAMYLLAKVYLTRGWLTNSQADFTQAYTIASEIIANKGAYGLDLWQDYGDAFKPENDYGKETLFVSDHSTDPKYGQYIVGGQASGGAAQNLTPWFYIWNYPSNSGINSYINSTSGALVNNGTSGMIRDAVNGRPYIRTRPNTALLASGPHAGKRYLLDQAFADRDNDSRYDNTFQQVWISNTAISNSADAANNSRGISYTMQPGVDTAIYMPDFEVPGAPQFDGARPFKGIIIPPSLWSNSYFPVVKKFMDPSRGANFNDPSSRPVVLYRFSDVYLVAAEAAFKLNDLVNAANMLNVVRQRAAFRKTNTEAQNIAAAAAMTITPQQVTLDFILDERSREFYGEWQRWHDLVRTKSLVRRVQEWNPEAGPNIKDFHALRPIPQSQIDRVVEGDCQGNACWQNPGY</sequence>
<feature type="domain" description="SusD-like N-terminal" evidence="7">
    <location>
        <begin position="98"/>
        <end position="228"/>
    </location>
</feature>
<proteinExistence type="inferred from homology"/>
<evidence type="ECO:0000256" key="5">
    <source>
        <dbReference type="ARBA" id="ARBA00023237"/>
    </source>
</evidence>
<keyword evidence="4" id="KW-0472">Membrane</keyword>
<dbReference type="RefSeq" id="WP_211365935.1">
    <property type="nucleotide sequence ID" value="NZ_BAAAFY010000001.1"/>
</dbReference>
<evidence type="ECO:0000313" key="9">
    <source>
        <dbReference type="Proteomes" id="UP000316778"/>
    </source>
</evidence>
<dbReference type="Pfam" id="PF14322">
    <property type="entry name" value="SusD-like_3"/>
    <property type="match status" value="1"/>
</dbReference>